<protein>
    <submittedName>
        <fullName evidence="1">Membrane dipeptidase</fullName>
    </submittedName>
</protein>
<dbReference type="Gene3D" id="3.20.20.140">
    <property type="entry name" value="Metal-dependent hydrolases"/>
    <property type="match status" value="1"/>
</dbReference>
<dbReference type="AlphaFoldDB" id="A0A9D1FF85"/>
<dbReference type="GO" id="GO:0006508">
    <property type="term" value="P:proteolysis"/>
    <property type="evidence" value="ECO:0007669"/>
    <property type="project" value="InterPro"/>
</dbReference>
<dbReference type="SUPFAM" id="SSF51556">
    <property type="entry name" value="Metallo-dependent hydrolases"/>
    <property type="match status" value="1"/>
</dbReference>
<proteinExistence type="predicted"/>
<dbReference type="EMBL" id="DVJK01000190">
    <property type="protein sequence ID" value="HIS67246.1"/>
    <property type="molecule type" value="Genomic_DNA"/>
</dbReference>
<accession>A0A9D1FF85</accession>
<name>A0A9D1FF85_9FIRM</name>
<comment type="caution">
    <text evidence="1">The sequence shown here is derived from an EMBL/GenBank/DDBJ whole genome shotgun (WGS) entry which is preliminary data.</text>
</comment>
<dbReference type="Proteomes" id="UP000824001">
    <property type="component" value="Unassembled WGS sequence"/>
</dbReference>
<evidence type="ECO:0000313" key="2">
    <source>
        <dbReference type="Proteomes" id="UP000824001"/>
    </source>
</evidence>
<dbReference type="PANTHER" id="PTHR10443:SF12">
    <property type="entry name" value="DIPEPTIDASE"/>
    <property type="match status" value="1"/>
</dbReference>
<dbReference type="Pfam" id="PF01244">
    <property type="entry name" value="Peptidase_M19"/>
    <property type="match status" value="1"/>
</dbReference>
<organism evidence="1 2">
    <name type="scientific">Candidatus Scatomorpha merdipullorum</name>
    <dbReference type="NCBI Taxonomy" id="2840927"/>
    <lineage>
        <taxon>Bacteria</taxon>
        <taxon>Bacillati</taxon>
        <taxon>Bacillota</taxon>
        <taxon>Clostridia</taxon>
        <taxon>Eubacteriales</taxon>
        <taxon>Candidatus Scatomorpha</taxon>
    </lineage>
</organism>
<gene>
    <name evidence="1" type="ORF">IAC18_06750</name>
</gene>
<dbReference type="InterPro" id="IPR032466">
    <property type="entry name" value="Metal_Hydrolase"/>
</dbReference>
<dbReference type="PROSITE" id="PS51365">
    <property type="entry name" value="RENAL_DIPEPTIDASE_2"/>
    <property type="match status" value="1"/>
</dbReference>
<reference evidence="1" key="1">
    <citation type="submission" date="2020-10" db="EMBL/GenBank/DDBJ databases">
        <authorList>
            <person name="Gilroy R."/>
        </authorList>
    </citation>
    <scope>NUCLEOTIDE SEQUENCE</scope>
    <source>
        <strain evidence="1">ChiHjej10B9-9673</strain>
    </source>
</reference>
<dbReference type="PANTHER" id="PTHR10443">
    <property type="entry name" value="MICROSOMAL DIPEPTIDASE"/>
    <property type="match status" value="1"/>
</dbReference>
<evidence type="ECO:0000313" key="1">
    <source>
        <dbReference type="EMBL" id="HIS67246.1"/>
    </source>
</evidence>
<dbReference type="GO" id="GO:0070573">
    <property type="term" value="F:metallodipeptidase activity"/>
    <property type="evidence" value="ECO:0007669"/>
    <property type="project" value="InterPro"/>
</dbReference>
<sequence length="307" mass="32875">MRIIDLHCDTLTLCLDGGKSLAENDAQVDLRRLRSLGEAAQCFAVFLERGRGREYYLSARDFFRRELEGSALASPALCAEDIPRAWAEGRTAALLTIEDLDFLAGSLDLLDELYSDGVRMASLTWNHPNCLGRPNSADADVMSRGLTPFGAECAARMQALGMAVDAAHLSDGGFWELCELCERPFAVSHGGARAICDVPRNLSDAQLRALAGRGGVVGLYFVPRFLRGGGGGGLEAAVAHARHIVNVAGIAALALGSDFDGIGEPCVPDGCSAWPEFMRALEGCFSPTELDAITWKNALRFLRDAIG</sequence>
<dbReference type="InterPro" id="IPR008257">
    <property type="entry name" value="Pept_M19"/>
</dbReference>
<reference evidence="1" key="2">
    <citation type="journal article" date="2021" name="PeerJ">
        <title>Extensive microbial diversity within the chicken gut microbiome revealed by metagenomics and culture.</title>
        <authorList>
            <person name="Gilroy R."/>
            <person name="Ravi A."/>
            <person name="Getino M."/>
            <person name="Pursley I."/>
            <person name="Horton D.L."/>
            <person name="Alikhan N.F."/>
            <person name="Baker D."/>
            <person name="Gharbi K."/>
            <person name="Hall N."/>
            <person name="Watson M."/>
            <person name="Adriaenssens E.M."/>
            <person name="Foster-Nyarko E."/>
            <person name="Jarju S."/>
            <person name="Secka A."/>
            <person name="Antonio M."/>
            <person name="Oren A."/>
            <person name="Chaudhuri R.R."/>
            <person name="La Ragione R."/>
            <person name="Hildebrand F."/>
            <person name="Pallen M.J."/>
        </authorList>
    </citation>
    <scope>NUCLEOTIDE SEQUENCE</scope>
    <source>
        <strain evidence="1">ChiHjej10B9-9673</strain>
    </source>
</reference>